<proteinExistence type="predicted"/>
<evidence type="ECO:0000259" key="5">
    <source>
        <dbReference type="PROSITE" id="PS50977"/>
    </source>
</evidence>
<dbReference type="InterPro" id="IPR050109">
    <property type="entry name" value="HTH-type_TetR-like_transc_reg"/>
</dbReference>
<evidence type="ECO:0000256" key="1">
    <source>
        <dbReference type="ARBA" id="ARBA00022491"/>
    </source>
</evidence>
<keyword evidence="4" id="KW-0804">Transcription</keyword>
<dbReference type="EMBL" id="CAFBMK010000234">
    <property type="protein sequence ID" value="CAB4939930.1"/>
    <property type="molecule type" value="Genomic_DNA"/>
</dbReference>
<dbReference type="InterPro" id="IPR036271">
    <property type="entry name" value="Tet_transcr_reg_TetR-rel_C_sf"/>
</dbReference>
<dbReference type="InterPro" id="IPR009057">
    <property type="entry name" value="Homeodomain-like_sf"/>
</dbReference>
<dbReference type="Gene3D" id="1.10.357.10">
    <property type="entry name" value="Tetracycline Repressor, domain 2"/>
    <property type="match status" value="1"/>
</dbReference>
<evidence type="ECO:0000256" key="3">
    <source>
        <dbReference type="ARBA" id="ARBA00023125"/>
    </source>
</evidence>
<dbReference type="PROSITE" id="PS50977">
    <property type="entry name" value="HTH_TETR_2"/>
    <property type="match status" value="1"/>
</dbReference>
<evidence type="ECO:0000256" key="2">
    <source>
        <dbReference type="ARBA" id="ARBA00023015"/>
    </source>
</evidence>
<dbReference type="GO" id="GO:0003700">
    <property type="term" value="F:DNA-binding transcription factor activity"/>
    <property type="evidence" value="ECO:0007669"/>
    <property type="project" value="TreeGrafter"/>
</dbReference>
<feature type="domain" description="HTH tetR-type" evidence="5">
    <location>
        <begin position="13"/>
        <end position="73"/>
    </location>
</feature>
<keyword evidence="2" id="KW-0805">Transcription regulation</keyword>
<dbReference type="Pfam" id="PF13977">
    <property type="entry name" value="TetR_C_6"/>
    <property type="match status" value="1"/>
</dbReference>
<gene>
    <name evidence="6" type="ORF">UFOPK3564_02886</name>
</gene>
<reference evidence="6" key="1">
    <citation type="submission" date="2020-05" db="EMBL/GenBank/DDBJ databases">
        <authorList>
            <person name="Chiriac C."/>
            <person name="Salcher M."/>
            <person name="Ghai R."/>
            <person name="Kavagutti S V."/>
        </authorList>
    </citation>
    <scope>NUCLEOTIDE SEQUENCE</scope>
</reference>
<dbReference type="PANTHER" id="PTHR30055:SF234">
    <property type="entry name" value="HTH-TYPE TRANSCRIPTIONAL REGULATOR BETI"/>
    <property type="match status" value="1"/>
</dbReference>
<dbReference type="PANTHER" id="PTHR30055">
    <property type="entry name" value="HTH-TYPE TRANSCRIPTIONAL REGULATOR RUTR"/>
    <property type="match status" value="1"/>
</dbReference>
<sequence length="207" mass="21918">MSSGTPRTRLSHAERRATILEAAARVIVAHGVHGFRLQDVADEAGVSQPLVSSHVDDRDELIAAAFVRVDERELRAVEADARSAEPGRAAVVRFLRRATIPSSDDTADELPGGDGWELWNQVSSRARFSPVVREAVGARQAAWIAALTALLRDGLAGAHLPAAVDPERVALLLITVSDGLGPALNCGLLDDDGARAVLEDALDGALR</sequence>
<keyword evidence="3" id="KW-0238">DNA-binding</keyword>
<dbReference type="SUPFAM" id="SSF46689">
    <property type="entry name" value="Homeodomain-like"/>
    <property type="match status" value="1"/>
</dbReference>
<organism evidence="6">
    <name type="scientific">freshwater metagenome</name>
    <dbReference type="NCBI Taxonomy" id="449393"/>
    <lineage>
        <taxon>unclassified sequences</taxon>
        <taxon>metagenomes</taxon>
        <taxon>ecological metagenomes</taxon>
    </lineage>
</organism>
<dbReference type="SUPFAM" id="SSF48498">
    <property type="entry name" value="Tetracyclin repressor-like, C-terminal domain"/>
    <property type="match status" value="1"/>
</dbReference>
<evidence type="ECO:0000256" key="4">
    <source>
        <dbReference type="ARBA" id="ARBA00023163"/>
    </source>
</evidence>
<dbReference type="AlphaFoldDB" id="A0A6J7J9X5"/>
<dbReference type="Pfam" id="PF00440">
    <property type="entry name" value="TetR_N"/>
    <property type="match status" value="1"/>
</dbReference>
<dbReference type="InterPro" id="IPR001647">
    <property type="entry name" value="HTH_TetR"/>
</dbReference>
<protein>
    <submittedName>
        <fullName evidence="6">Unannotated protein</fullName>
    </submittedName>
</protein>
<name>A0A6J7J9X5_9ZZZZ</name>
<keyword evidence="1" id="KW-0678">Repressor</keyword>
<dbReference type="InterPro" id="IPR039538">
    <property type="entry name" value="BetI_C"/>
</dbReference>
<accession>A0A6J7J9X5</accession>
<evidence type="ECO:0000313" key="6">
    <source>
        <dbReference type="EMBL" id="CAB4939930.1"/>
    </source>
</evidence>
<dbReference type="GO" id="GO:0000976">
    <property type="term" value="F:transcription cis-regulatory region binding"/>
    <property type="evidence" value="ECO:0007669"/>
    <property type="project" value="TreeGrafter"/>
</dbReference>